<reference evidence="1 2" key="1">
    <citation type="submission" date="2021-03" db="EMBL/GenBank/DDBJ databases">
        <title>Sequencing the genomes of 1000 actinobacteria strains.</title>
        <authorList>
            <person name="Klenk H.-P."/>
        </authorList>
    </citation>
    <scope>NUCLEOTIDE SEQUENCE [LARGE SCALE GENOMIC DNA]</scope>
    <source>
        <strain evidence="1 2">DSM 16005</strain>
    </source>
</reference>
<name>A0ABS4YWM8_9MICC</name>
<protein>
    <recommendedName>
        <fullName evidence="3">Lipoprotein</fullName>
    </recommendedName>
</protein>
<comment type="caution">
    <text evidence="1">The sequence shown here is derived from an EMBL/GenBank/DDBJ whole genome shotgun (WGS) entry which is preliminary data.</text>
</comment>
<keyword evidence="2" id="KW-1185">Reference proteome</keyword>
<evidence type="ECO:0000313" key="1">
    <source>
        <dbReference type="EMBL" id="MBP2413178.1"/>
    </source>
</evidence>
<gene>
    <name evidence="1" type="ORF">JOF48_001977</name>
</gene>
<evidence type="ECO:0000313" key="2">
    <source>
        <dbReference type="Proteomes" id="UP000711614"/>
    </source>
</evidence>
<sequence length="136" mass="14220">MPWAKPPVALPGLAVASSHALIGAGDLLTVHVYVFNSTASPLSGLVLQSQSLTNAGMENLRFASCPSVEELALPELEPGAFESRTFTYRVTERDTSHGGLIIAALAVLMDTPEGLFKVAEADALAEVHTMELAGSS</sequence>
<accession>A0ABS4YWM8</accession>
<dbReference type="RefSeq" id="WP_209680278.1">
    <property type="nucleotide sequence ID" value="NZ_JAGIOI010000001.1"/>
</dbReference>
<evidence type="ECO:0008006" key="3">
    <source>
        <dbReference type="Google" id="ProtNLM"/>
    </source>
</evidence>
<dbReference type="EMBL" id="JAGIOI010000001">
    <property type="protein sequence ID" value="MBP2413178.1"/>
    <property type="molecule type" value="Genomic_DNA"/>
</dbReference>
<proteinExistence type="predicted"/>
<organism evidence="1 2">
    <name type="scientific">Arthrobacter stackebrandtii</name>
    <dbReference type="NCBI Taxonomy" id="272161"/>
    <lineage>
        <taxon>Bacteria</taxon>
        <taxon>Bacillati</taxon>
        <taxon>Actinomycetota</taxon>
        <taxon>Actinomycetes</taxon>
        <taxon>Micrococcales</taxon>
        <taxon>Micrococcaceae</taxon>
        <taxon>Arthrobacter</taxon>
    </lineage>
</organism>
<dbReference type="Proteomes" id="UP000711614">
    <property type="component" value="Unassembled WGS sequence"/>
</dbReference>